<evidence type="ECO:0000256" key="2">
    <source>
        <dbReference type="ARBA" id="ARBA00022679"/>
    </source>
</evidence>
<keyword evidence="6" id="KW-0812">Transmembrane</keyword>
<gene>
    <name evidence="8" type="ORF">TCIL3000_3_3590</name>
</gene>
<keyword evidence="3" id="KW-0547">Nucleotide-binding</keyword>
<dbReference type="VEuPathDB" id="TriTrypDB:TcIL3000_3_3590"/>
<protein>
    <submittedName>
        <fullName evidence="8">Putative serine/threonine protein kinase</fullName>
    </submittedName>
</protein>
<dbReference type="PANTHER" id="PTHR11584">
    <property type="entry name" value="SERINE/THREONINE PROTEIN KINASE"/>
    <property type="match status" value="1"/>
</dbReference>
<dbReference type="GO" id="GO:0004674">
    <property type="term" value="F:protein serine/threonine kinase activity"/>
    <property type="evidence" value="ECO:0007669"/>
    <property type="project" value="UniProtKB-KW"/>
</dbReference>
<dbReference type="PANTHER" id="PTHR11584:SF369">
    <property type="entry name" value="MITOGEN-ACTIVATED PROTEIN KINASE KINASE KINASE 19-RELATED"/>
    <property type="match status" value="1"/>
</dbReference>
<evidence type="ECO:0000256" key="3">
    <source>
        <dbReference type="ARBA" id="ARBA00022741"/>
    </source>
</evidence>
<feature type="domain" description="Protein kinase" evidence="7">
    <location>
        <begin position="597"/>
        <end position="877"/>
    </location>
</feature>
<keyword evidence="4 8" id="KW-0418">Kinase</keyword>
<keyword evidence="6" id="KW-1133">Transmembrane helix</keyword>
<keyword evidence="2" id="KW-0808">Transferase</keyword>
<keyword evidence="1 8" id="KW-0723">Serine/threonine-protein kinase</keyword>
<feature type="transmembrane region" description="Helical" evidence="6">
    <location>
        <begin position="32"/>
        <end position="55"/>
    </location>
</feature>
<accession>G0UKL9</accession>
<dbReference type="PROSITE" id="PS50011">
    <property type="entry name" value="PROTEIN_KINASE_DOM"/>
    <property type="match status" value="1"/>
</dbReference>
<dbReference type="SMART" id="SM00220">
    <property type="entry name" value="S_TKc"/>
    <property type="match status" value="1"/>
</dbReference>
<keyword evidence="6" id="KW-0472">Membrane</keyword>
<dbReference type="GO" id="GO:0005524">
    <property type="term" value="F:ATP binding"/>
    <property type="evidence" value="ECO:0007669"/>
    <property type="project" value="UniProtKB-KW"/>
</dbReference>
<dbReference type="Pfam" id="PF00069">
    <property type="entry name" value="Pkinase"/>
    <property type="match status" value="1"/>
</dbReference>
<evidence type="ECO:0000313" key="8">
    <source>
        <dbReference type="EMBL" id="CCC89924.1"/>
    </source>
</evidence>
<organism evidence="8">
    <name type="scientific">Trypanosoma congolense (strain IL3000)</name>
    <dbReference type="NCBI Taxonomy" id="1068625"/>
    <lineage>
        <taxon>Eukaryota</taxon>
        <taxon>Discoba</taxon>
        <taxon>Euglenozoa</taxon>
        <taxon>Kinetoplastea</taxon>
        <taxon>Metakinetoplastina</taxon>
        <taxon>Trypanosomatida</taxon>
        <taxon>Trypanosomatidae</taxon>
        <taxon>Trypanosoma</taxon>
        <taxon>Nannomonas</taxon>
    </lineage>
</organism>
<evidence type="ECO:0000256" key="5">
    <source>
        <dbReference type="ARBA" id="ARBA00022840"/>
    </source>
</evidence>
<keyword evidence="5" id="KW-0067">ATP-binding</keyword>
<dbReference type="InterPro" id="IPR000719">
    <property type="entry name" value="Prot_kinase_dom"/>
</dbReference>
<proteinExistence type="predicted"/>
<dbReference type="EMBL" id="HE575316">
    <property type="protein sequence ID" value="CCC89924.1"/>
    <property type="molecule type" value="Genomic_DNA"/>
</dbReference>
<sequence>MDRKNFVDCNTAACAAAPPRSSVVRVLSATLLAYYLFMSVYLAGTVMVVLSDYTVVSECLTERAGLMEKGEVVMAVQRLGTFITTLTHACFLAHLAASLIGIKYVKSVFTCLDLDAKKLLRVANMPPNTKNRDPVKNETKNAMKQTFNKESCGLLFSQGSESPVWSAMLVVEHFRGIFPGSAFFEQLDAETRQWQSGRRVTSPISKMARGSSSEGRASGFTVKRVETRGNNASPYWNVALGVPVVRVTSGRRITIAVISLPNLSHHIEQDVDHYLNLSRRFHFILKPIIDCCSGTITNTTPNKVVVVWNAFSDNSNHERDGVKFACDALIGLRGLSYDFCNPAHGTRTPTIVAVSGTAVAGRIILNNAGVEILSVHGSCIELGEEISSLLHSIGVRCACIGTLARHCPNIFSCIPRDIVKGTDNKRHVVYEIMGNSPVPPRVHMEVFQLFYQGNYGVAHRLYAQMYAKNPDDWNCLRMSELCYYLEESRKVYRHSFPQWQIFNTELKVCDAIGAGENHKTYMWMKHEASPVEDHIRHAIQRRANKSFTQLPFGGGEQSLSHSLDLSKTDLHSSDCRGRRGKKLGPTEFRDRQGLVFRVSDRVLGTGGCGTAFLGLSPTGALVAIKQIELPLKARTKHPSLSSVHHRRLQRKGIHLEAAMGKALDNIINEVSLLSQLRHVNIVGYISSAVLSDKLLIVMELGSGGSLYDLMKKYGKLKESRAKRYLRDVLQGLEYLHRKNIVHRDIKPQNVLLLETGLCKLTDFGTSQNLQKISVSGAPEGTPPYTAPEAARGKAEKASDIWSFGIMLAHVLSGALPWPDVAQMSPHAFFYSVGHIEDFVPQVDDRMSEEAKAITMRCCCRDPQKRPQAGELLRDPFFKEC</sequence>
<dbReference type="PROSITE" id="PS00108">
    <property type="entry name" value="PROTEIN_KINASE_ST"/>
    <property type="match status" value="1"/>
</dbReference>
<name>G0UKL9_TRYCI</name>
<dbReference type="InterPro" id="IPR008271">
    <property type="entry name" value="Ser/Thr_kinase_AS"/>
</dbReference>
<dbReference type="InterPro" id="IPR011009">
    <property type="entry name" value="Kinase-like_dom_sf"/>
</dbReference>
<evidence type="ECO:0000259" key="7">
    <source>
        <dbReference type="PROSITE" id="PS50011"/>
    </source>
</evidence>
<dbReference type="Gene3D" id="1.10.510.10">
    <property type="entry name" value="Transferase(Phosphotransferase) domain 1"/>
    <property type="match status" value="1"/>
</dbReference>
<dbReference type="SUPFAM" id="SSF56112">
    <property type="entry name" value="Protein kinase-like (PK-like)"/>
    <property type="match status" value="1"/>
</dbReference>
<evidence type="ECO:0000256" key="4">
    <source>
        <dbReference type="ARBA" id="ARBA00022777"/>
    </source>
</evidence>
<evidence type="ECO:0000256" key="6">
    <source>
        <dbReference type="SAM" id="Phobius"/>
    </source>
</evidence>
<evidence type="ECO:0000256" key="1">
    <source>
        <dbReference type="ARBA" id="ARBA00022527"/>
    </source>
</evidence>
<dbReference type="AlphaFoldDB" id="G0UKL9"/>
<reference evidence="8" key="1">
    <citation type="journal article" date="2012" name="Proc. Natl. Acad. Sci. U.S.A.">
        <title>Antigenic diversity is generated by distinct evolutionary mechanisms in African trypanosome species.</title>
        <authorList>
            <person name="Jackson A.P."/>
            <person name="Berry A."/>
            <person name="Aslett M."/>
            <person name="Allison H.C."/>
            <person name="Burton P."/>
            <person name="Vavrova-Anderson J."/>
            <person name="Brown R."/>
            <person name="Browne H."/>
            <person name="Corton N."/>
            <person name="Hauser H."/>
            <person name="Gamble J."/>
            <person name="Gilderthorp R."/>
            <person name="Marcello L."/>
            <person name="McQuillan J."/>
            <person name="Otto T.D."/>
            <person name="Quail M.A."/>
            <person name="Sanders M.J."/>
            <person name="van Tonder A."/>
            <person name="Ginger M.L."/>
            <person name="Field M.C."/>
            <person name="Barry J.D."/>
            <person name="Hertz-Fowler C."/>
            <person name="Berriman M."/>
        </authorList>
    </citation>
    <scope>NUCLEOTIDE SEQUENCE</scope>
    <source>
        <strain evidence="8">IL3000</strain>
    </source>
</reference>